<feature type="domain" description="KY-like immunoglobulin-like" evidence="3">
    <location>
        <begin position="435"/>
        <end position="541"/>
    </location>
</feature>
<feature type="compositionally biased region" description="Acidic residues" evidence="1">
    <location>
        <begin position="797"/>
        <end position="834"/>
    </location>
</feature>
<dbReference type="SUPFAM" id="SSF54001">
    <property type="entry name" value="Cysteine proteinases"/>
    <property type="match status" value="1"/>
</dbReference>
<protein>
    <recommendedName>
        <fullName evidence="6">Kyphoscoliosis peptidase</fullName>
    </recommendedName>
</protein>
<dbReference type="InterPro" id="IPR053041">
    <property type="entry name" value="Transglut-like_Superfamily_Mod"/>
</dbReference>
<dbReference type="AlphaFoldDB" id="A0AAN9B7U3"/>
<gene>
    <name evidence="4" type="ORF">V1264_023305</name>
</gene>
<evidence type="ECO:0000313" key="4">
    <source>
        <dbReference type="EMBL" id="KAK7100333.1"/>
    </source>
</evidence>
<dbReference type="Pfam" id="PF23265">
    <property type="entry name" value="Ig-like_KY"/>
    <property type="match status" value="3"/>
</dbReference>
<feature type="compositionally biased region" description="Gly residues" evidence="1">
    <location>
        <begin position="1"/>
        <end position="27"/>
    </location>
</feature>
<dbReference type="InterPro" id="IPR056564">
    <property type="entry name" value="Ig-like_KY"/>
</dbReference>
<organism evidence="4 5">
    <name type="scientific">Littorina saxatilis</name>
    <dbReference type="NCBI Taxonomy" id="31220"/>
    <lineage>
        <taxon>Eukaryota</taxon>
        <taxon>Metazoa</taxon>
        <taxon>Spiralia</taxon>
        <taxon>Lophotrochozoa</taxon>
        <taxon>Mollusca</taxon>
        <taxon>Gastropoda</taxon>
        <taxon>Caenogastropoda</taxon>
        <taxon>Littorinimorpha</taxon>
        <taxon>Littorinoidea</taxon>
        <taxon>Littorinidae</taxon>
        <taxon>Littorina</taxon>
    </lineage>
</organism>
<evidence type="ECO:0000259" key="3">
    <source>
        <dbReference type="Pfam" id="PF23265"/>
    </source>
</evidence>
<dbReference type="PANTHER" id="PTHR47020">
    <property type="entry name" value="HILLARIN"/>
    <property type="match status" value="1"/>
</dbReference>
<reference evidence="4 5" key="1">
    <citation type="submission" date="2024-02" db="EMBL/GenBank/DDBJ databases">
        <title>Chromosome-scale genome assembly of the rough periwinkle Littorina saxatilis.</title>
        <authorList>
            <person name="De Jode A."/>
            <person name="Faria R."/>
            <person name="Formenti G."/>
            <person name="Sims Y."/>
            <person name="Smith T.P."/>
            <person name="Tracey A."/>
            <person name="Wood J.M.D."/>
            <person name="Zagrodzka Z.B."/>
            <person name="Johannesson K."/>
            <person name="Butlin R.K."/>
            <person name="Leder E.H."/>
        </authorList>
    </citation>
    <scope>NUCLEOTIDE SEQUENCE [LARGE SCALE GENOMIC DNA]</scope>
    <source>
        <strain evidence="4">Snail1</strain>
        <tissue evidence="4">Muscle</tissue>
    </source>
</reference>
<evidence type="ECO:0008006" key="6">
    <source>
        <dbReference type="Google" id="ProtNLM"/>
    </source>
</evidence>
<proteinExistence type="predicted"/>
<dbReference type="Gene3D" id="3.10.620.30">
    <property type="match status" value="1"/>
</dbReference>
<keyword evidence="5" id="KW-1185">Reference proteome</keyword>
<dbReference type="EMBL" id="JBAMIC010000011">
    <property type="protein sequence ID" value="KAK7100333.1"/>
    <property type="molecule type" value="Genomic_DNA"/>
</dbReference>
<sequence>MGSGASKPKGGGAEEGGVGGGVGGPGNGTQATMSRPVSQDNSKSAVSNGGAPPQYSKRQAPPPPRPAATRKAEIFKEDDYKHVDEHVMKTPQKLYNSTFRELVTYLTSDPEWDELAKVRAIFRWVTSVDVFSLKAEVTPPKQSPMEYFVKIQNNTGNHAHLFSGLCQMAGVHCEIISGMNKSAAYEIGKTADRKTMGAQWNAVYVADDWRFVDAFWASACVVGKKTGEWALVDADADMEDDDDEVTEGTTQHRINEFYFMPDADELIWTHIPDKTEWQLLKKPVTVQSFQEHFYVRERFHILRMSCTPQSRIPCVLNTKDGEVDFEFALPPDNSANLRYKYMLYRSRIKSDSNIDTYLDRFVLFEHREDLLRFALRFPVKGTFKMDIYGLDITVSDIFDLCCSYVIECPSAKSNCLPLPDCPPLGWGPVTKTKEAGLKPMSHKKAQVMAKDGYVEIRLDKSKQIALHQQLKHAVLDDATLSKYCLTRVEEGEVIVYLRLPKEGEYALKLFAQEPNAEGDAENVLNYLVECKGQTDQSKPFPNTSHGMLGKGPDADRFGVKPLSHPGGTIDTKDGKVSVKFAAKNNAELVCEVHTVDGKAARHVTATRRNEQGEWIFDLDLPDKGEYSLNVFAKEKGNDTEIFNVHTYLMQADGHEQSGDSKDDEEDSEDNVIRNETVETSDKEVFIPVPHGCENAVVEFHRRNGQKAGDMEPVEVIKTDDMNMFRLSLDDYGEYVLNVYSDIGDASSGRVRNVAKYQVNRRRPGELYSGNINAIMDTIQDEQPKPKTPADSAPPAGSDDEDSDDTEKGDEEEQQDAENNADAEEEEDNENEEKGEEGKEEEKDDEEEEDEEEETEEEEDRKEEEPEYDSEPEPPDDSELIEVSFATTSPPVRPKTGKRRALPRFANGRTYKEERRLLARKGVQQAMELKDQKQLEAAIARYKDTGVAEDDQTLVRAQKLLTALQAKADLMEASQKRDLPALEKALKRAKEVNFEHQLDLQIALAARLKEHLARLEKLRHAVLNMDQKTVAELKSYGNPPGGVHESMMATFLLLGSTLKDVKQWRTCQTLMSKTGRESMMRKISQFDPRAVPMKSADMARKVCKSFTTDQVRDASAGAATFYIWAQGMIEEVESYGGAEQADQLRLQK</sequence>
<dbReference type="InterPro" id="IPR038765">
    <property type="entry name" value="Papain-like_cys_pep_sf"/>
</dbReference>
<evidence type="ECO:0000313" key="5">
    <source>
        <dbReference type="Proteomes" id="UP001374579"/>
    </source>
</evidence>
<evidence type="ECO:0000259" key="2">
    <source>
        <dbReference type="Pfam" id="PF01841"/>
    </source>
</evidence>
<feature type="domain" description="Transglutaminase-like" evidence="2">
    <location>
        <begin position="112"/>
        <end position="214"/>
    </location>
</feature>
<accession>A0AAN9B7U3</accession>
<dbReference type="Gene3D" id="1.20.920.20">
    <property type="match status" value="1"/>
</dbReference>
<dbReference type="InterPro" id="IPR002931">
    <property type="entry name" value="Transglutaminase-like"/>
</dbReference>
<feature type="domain" description="KY-like immunoglobulin-like" evidence="3">
    <location>
        <begin position="557"/>
        <end position="653"/>
    </location>
</feature>
<evidence type="ECO:0000256" key="1">
    <source>
        <dbReference type="SAM" id="MobiDB-lite"/>
    </source>
</evidence>
<feature type="region of interest" description="Disordered" evidence="1">
    <location>
        <begin position="778"/>
        <end position="907"/>
    </location>
</feature>
<dbReference type="PANTHER" id="PTHR47020:SF1">
    <property type="entry name" value="HILLARIN"/>
    <property type="match status" value="1"/>
</dbReference>
<dbReference type="Proteomes" id="UP001374579">
    <property type="component" value="Unassembled WGS sequence"/>
</dbReference>
<feature type="domain" description="KY-like immunoglobulin-like" evidence="3">
    <location>
        <begin position="287"/>
        <end position="419"/>
    </location>
</feature>
<dbReference type="Pfam" id="PF01841">
    <property type="entry name" value="Transglut_core"/>
    <property type="match status" value="1"/>
</dbReference>
<feature type="compositionally biased region" description="Acidic residues" evidence="1">
    <location>
        <begin position="841"/>
        <end position="879"/>
    </location>
</feature>
<name>A0AAN9B7U3_9CAEN</name>
<feature type="compositionally biased region" description="Polar residues" evidence="1">
    <location>
        <begin position="28"/>
        <end position="47"/>
    </location>
</feature>
<comment type="caution">
    <text evidence="4">The sequence shown here is derived from an EMBL/GenBank/DDBJ whole genome shotgun (WGS) entry which is preliminary data.</text>
</comment>
<feature type="region of interest" description="Disordered" evidence="1">
    <location>
        <begin position="1"/>
        <end position="68"/>
    </location>
</feature>